<protein>
    <submittedName>
        <fullName evidence="1">Uncharacterized protein</fullName>
    </submittedName>
</protein>
<accession>A0A7Z0CMD9</accession>
<organism evidence="1 2">
    <name type="scientific">Nocardioides aromaticivorans</name>
    <dbReference type="NCBI Taxonomy" id="200618"/>
    <lineage>
        <taxon>Bacteria</taxon>
        <taxon>Bacillati</taxon>
        <taxon>Actinomycetota</taxon>
        <taxon>Actinomycetes</taxon>
        <taxon>Propionibacteriales</taxon>
        <taxon>Nocardioidaceae</taxon>
        <taxon>Nocardioides</taxon>
    </lineage>
</organism>
<dbReference type="RefSeq" id="WP_179650023.1">
    <property type="nucleotide sequence ID" value="NZ_JACBZM010000001.1"/>
</dbReference>
<proteinExistence type="predicted"/>
<dbReference type="Proteomes" id="UP000562045">
    <property type="component" value="Unassembled WGS sequence"/>
</dbReference>
<gene>
    <name evidence="1" type="ORF">BJ993_003294</name>
</gene>
<evidence type="ECO:0000313" key="1">
    <source>
        <dbReference type="EMBL" id="NYI46214.1"/>
    </source>
</evidence>
<dbReference type="EMBL" id="JACBZM010000001">
    <property type="protein sequence ID" value="NYI46214.1"/>
    <property type="molecule type" value="Genomic_DNA"/>
</dbReference>
<dbReference type="AlphaFoldDB" id="A0A7Z0CMD9"/>
<name>A0A7Z0CMD9_9ACTN</name>
<reference evidence="1 2" key="1">
    <citation type="submission" date="2020-07" db="EMBL/GenBank/DDBJ databases">
        <title>Sequencing the genomes of 1000 actinobacteria strains.</title>
        <authorList>
            <person name="Klenk H.-P."/>
        </authorList>
    </citation>
    <scope>NUCLEOTIDE SEQUENCE [LARGE SCALE GENOMIC DNA]</scope>
    <source>
        <strain evidence="1 2">DSM 15131</strain>
    </source>
</reference>
<evidence type="ECO:0000313" key="2">
    <source>
        <dbReference type="Proteomes" id="UP000562045"/>
    </source>
</evidence>
<sequence length="168" mass="17768">MDDLGLLRRVDPAVVDDDPFWSVVRQRHPDVTLVLLPEEPPPPDGAAAEPADPDDVRRALDAVREVWAAVVQPLVVAQGVPDPPRERWREGPGGRAPVLQKSLVGIGQPAGEDVLRGLVAGLARRGWRLGPGARRGMSTLRATDGALVLDAVAGPGATVLTLAGASWR</sequence>
<comment type="caution">
    <text evidence="1">The sequence shown here is derived from an EMBL/GenBank/DDBJ whole genome shotgun (WGS) entry which is preliminary data.</text>
</comment>